<dbReference type="Proteomes" id="UP001596002">
    <property type="component" value="Unassembled WGS sequence"/>
</dbReference>
<dbReference type="RefSeq" id="WP_380026637.1">
    <property type="nucleotide sequence ID" value="NZ_JBHSHC010000112.1"/>
</dbReference>
<dbReference type="EMBL" id="JBHSHC010000112">
    <property type="protein sequence ID" value="MFC4768690.1"/>
    <property type="molecule type" value="Genomic_DNA"/>
</dbReference>
<gene>
    <name evidence="2" type="ORF">ACFO8Q_15200</name>
</gene>
<dbReference type="SUPFAM" id="SSF51306">
    <property type="entry name" value="LexA/Signal peptidase"/>
    <property type="match status" value="1"/>
</dbReference>
<organism evidence="2 3">
    <name type="scientific">Effusibacillus consociatus</name>
    <dbReference type="NCBI Taxonomy" id="1117041"/>
    <lineage>
        <taxon>Bacteria</taxon>
        <taxon>Bacillati</taxon>
        <taxon>Bacillota</taxon>
        <taxon>Bacilli</taxon>
        <taxon>Bacillales</taxon>
        <taxon>Alicyclobacillaceae</taxon>
        <taxon>Effusibacillus</taxon>
    </lineage>
</organism>
<dbReference type="InterPro" id="IPR015927">
    <property type="entry name" value="Peptidase_S24_S26A/B/C"/>
</dbReference>
<dbReference type="Pfam" id="PF00717">
    <property type="entry name" value="Peptidase_S24"/>
    <property type="match status" value="1"/>
</dbReference>
<protein>
    <submittedName>
        <fullName evidence="2">LexA family protein</fullName>
    </submittedName>
</protein>
<accession>A0ABV9Q3P9</accession>
<reference evidence="3" key="1">
    <citation type="journal article" date="2019" name="Int. J. Syst. Evol. Microbiol.">
        <title>The Global Catalogue of Microorganisms (GCM) 10K type strain sequencing project: providing services to taxonomists for standard genome sequencing and annotation.</title>
        <authorList>
            <consortium name="The Broad Institute Genomics Platform"/>
            <consortium name="The Broad Institute Genome Sequencing Center for Infectious Disease"/>
            <person name="Wu L."/>
            <person name="Ma J."/>
        </authorList>
    </citation>
    <scope>NUCLEOTIDE SEQUENCE [LARGE SCALE GENOMIC DNA]</scope>
    <source>
        <strain evidence="3">WYCCWR 12678</strain>
    </source>
</reference>
<dbReference type="Gene3D" id="2.10.109.10">
    <property type="entry name" value="Umud Fragment, subunit A"/>
    <property type="match status" value="1"/>
</dbReference>
<feature type="domain" description="Peptidase S24/S26A/S26B/S26C" evidence="1">
    <location>
        <begin position="24"/>
        <end position="121"/>
    </location>
</feature>
<name>A0ABV9Q3P9_9BACL</name>
<dbReference type="InterPro" id="IPR036286">
    <property type="entry name" value="LexA/Signal_pep-like_sf"/>
</dbReference>
<comment type="caution">
    <text evidence="2">The sequence shown here is derived from an EMBL/GenBank/DDBJ whole genome shotgun (WGS) entry which is preliminary data.</text>
</comment>
<proteinExistence type="predicted"/>
<evidence type="ECO:0000313" key="2">
    <source>
        <dbReference type="EMBL" id="MFC4768690.1"/>
    </source>
</evidence>
<keyword evidence="3" id="KW-1185">Reference proteome</keyword>
<sequence length="141" mass="16409">MNLKYYVPIAGEYYTKKAIPFYPEENYPLLKLSTMDLQDRFAVIIGDDGLQNWGVRPGDYLLFRRQGWPTEHGQLCFIHFGEEVILRIIPDLWNPEVDLVAANDDYPPISTHRNQFIVSGVCYGIKRQDDDLEILHTSDIF</sequence>
<evidence type="ECO:0000259" key="1">
    <source>
        <dbReference type="Pfam" id="PF00717"/>
    </source>
</evidence>
<evidence type="ECO:0000313" key="3">
    <source>
        <dbReference type="Proteomes" id="UP001596002"/>
    </source>
</evidence>